<evidence type="ECO:0000259" key="5">
    <source>
        <dbReference type="PROSITE" id="PS50893"/>
    </source>
</evidence>
<keyword evidence="4 6" id="KW-0067">ATP-binding</keyword>
<dbReference type="PROSITE" id="PS50893">
    <property type="entry name" value="ABC_TRANSPORTER_2"/>
    <property type="match status" value="1"/>
</dbReference>
<dbReference type="InterPro" id="IPR017871">
    <property type="entry name" value="ABC_transporter-like_CS"/>
</dbReference>
<dbReference type="InterPro" id="IPR017911">
    <property type="entry name" value="MacB-like_ATP-bd"/>
</dbReference>
<organism evidence="6 7">
    <name type="scientific">Streptococcus sciuri</name>
    <dbReference type="NCBI Taxonomy" id="2973939"/>
    <lineage>
        <taxon>Bacteria</taxon>
        <taxon>Bacillati</taxon>
        <taxon>Bacillota</taxon>
        <taxon>Bacilli</taxon>
        <taxon>Lactobacillales</taxon>
        <taxon>Streptococcaceae</taxon>
        <taxon>Streptococcus</taxon>
    </lineage>
</organism>
<evidence type="ECO:0000256" key="1">
    <source>
        <dbReference type="ARBA" id="ARBA00005417"/>
    </source>
</evidence>
<comment type="similarity">
    <text evidence="1">Belongs to the ABC transporter superfamily.</text>
</comment>
<dbReference type="Proteomes" id="UP001206548">
    <property type="component" value="Unassembled WGS sequence"/>
</dbReference>
<evidence type="ECO:0000313" key="7">
    <source>
        <dbReference type="Proteomes" id="UP001206548"/>
    </source>
</evidence>
<dbReference type="PROSITE" id="PS00211">
    <property type="entry name" value="ABC_TRANSPORTER_1"/>
    <property type="match status" value="1"/>
</dbReference>
<protein>
    <submittedName>
        <fullName evidence="6">ATP-binding cassette domain-containing protein</fullName>
    </submittedName>
</protein>
<keyword evidence="3" id="KW-0547">Nucleotide-binding</keyword>
<accession>A0ABT2F737</accession>
<dbReference type="InterPro" id="IPR003439">
    <property type="entry name" value="ABC_transporter-like_ATP-bd"/>
</dbReference>
<dbReference type="InterPro" id="IPR027417">
    <property type="entry name" value="P-loop_NTPase"/>
</dbReference>
<keyword evidence="7" id="KW-1185">Reference proteome</keyword>
<evidence type="ECO:0000313" key="6">
    <source>
        <dbReference type="EMBL" id="MCS4488288.1"/>
    </source>
</evidence>
<dbReference type="GO" id="GO:0005524">
    <property type="term" value="F:ATP binding"/>
    <property type="evidence" value="ECO:0007669"/>
    <property type="project" value="UniProtKB-KW"/>
</dbReference>
<proteinExistence type="inferred from homology"/>
<evidence type="ECO:0000256" key="4">
    <source>
        <dbReference type="ARBA" id="ARBA00022840"/>
    </source>
</evidence>
<dbReference type="RefSeq" id="WP_259138291.1">
    <property type="nucleotide sequence ID" value="NZ_JANUXX010000005.1"/>
</dbReference>
<comment type="caution">
    <text evidence="6">The sequence shown here is derived from an EMBL/GenBank/DDBJ whole genome shotgun (WGS) entry which is preliminary data.</text>
</comment>
<keyword evidence="2" id="KW-0813">Transport</keyword>
<evidence type="ECO:0000256" key="3">
    <source>
        <dbReference type="ARBA" id="ARBA00022741"/>
    </source>
</evidence>
<dbReference type="Pfam" id="PF00005">
    <property type="entry name" value="ABC_tran"/>
    <property type="match status" value="1"/>
</dbReference>
<dbReference type="PANTHER" id="PTHR42798:SF4">
    <property type="entry name" value="ABC TRANSPORTER DOMAIN-CONTAINING PROTEIN"/>
    <property type="match status" value="1"/>
</dbReference>
<dbReference type="SMART" id="SM00382">
    <property type="entry name" value="AAA"/>
    <property type="match status" value="1"/>
</dbReference>
<dbReference type="PANTHER" id="PTHR42798">
    <property type="entry name" value="LIPOPROTEIN-RELEASING SYSTEM ATP-BINDING PROTEIN LOLD"/>
    <property type="match status" value="1"/>
</dbReference>
<dbReference type="CDD" id="cd03255">
    <property type="entry name" value="ABC_MJ0796_LolCDE_FtsE"/>
    <property type="match status" value="1"/>
</dbReference>
<feature type="domain" description="ABC transporter" evidence="5">
    <location>
        <begin position="4"/>
        <end position="223"/>
    </location>
</feature>
<dbReference type="SUPFAM" id="SSF52540">
    <property type="entry name" value="P-loop containing nucleoside triphosphate hydrolases"/>
    <property type="match status" value="1"/>
</dbReference>
<name>A0ABT2F737_9STRE</name>
<gene>
    <name evidence="6" type="ORF">NXS10_04870</name>
</gene>
<dbReference type="InterPro" id="IPR003593">
    <property type="entry name" value="AAA+_ATPase"/>
</dbReference>
<dbReference type="EMBL" id="JANUXX010000005">
    <property type="protein sequence ID" value="MCS4488288.1"/>
    <property type="molecule type" value="Genomic_DNA"/>
</dbReference>
<sequence length="223" mass="24922">MPAISIRQLSKYYGAKHIIENISFEVSDREFVALIGPSGSGKSTLLNLIGLLETVDKGSIMIDGEILPPVNSKKATYLRRNVLNYLFQSNALISNESVGDNLMLALHYTNLTKQEKEKQIRTILSKVHMESFLENRINELSGGEQQRIAIARAILKPGDLILADEPTGSLDPQMAQIAFELLKLLRDEYGKTIILVTHNVNQAQQCDRIIDLERLKNLAHIAT</sequence>
<evidence type="ECO:0000256" key="2">
    <source>
        <dbReference type="ARBA" id="ARBA00022448"/>
    </source>
</evidence>
<dbReference type="Gene3D" id="3.40.50.300">
    <property type="entry name" value="P-loop containing nucleotide triphosphate hydrolases"/>
    <property type="match status" value="1"/>
</dbReference>
<reference evidence="6 7" key="1">
    <citation type="journal article" date="2023" name="Int. J. Syst. Evol. Microbiol.">
        <title>Streptococcus sciuri sp. nov., Staphylococcus marylandisciuri sp. nov. and Staphylococcus americanisciuri sp. nov., isolated from faeces of eastern grey squirrel (Sciurus carolinensis).</title>
        <authorList>
            <person name="Volokhov D.V."/>
            <person name="Zagorodnyaya T.A."/>
            <person name="Furtak V.A."/>
            <person name="Nattanmai G."/>
            <person name="Randall L."/>
            <person name="Jose S."/>
            <person name="Gao Y."/>
            <person name="Eisenberg T."/>
            <person name="Delmonte P."/>
            <person name="Blom J."/>
            <person name="Mitchell K.K."/>
        </authorList>
    </citation>
    <scope>NUCLEOTIDE SEQUENCE [LARGE SCALE GENOMIC DNA]</scope>
    <source>
        <strain evidence="6 7">SQ9-PEA</strain>
    </source>
</reference>